<dbReference type="CDD" id="cd00041">
    <property type="entry name" value="CUB"/>
    <property type="match status" value="3"/>
</dbReference>
<dbReference type="SUPFAM" id="SSF56436">
    <property type="entry name" value="C-type lectin-like"/>
    <property type="match status" value="1"/>
</dbReference>
<dbReference type="SMART" id="SM00032">
    <property type="entry name" value="CCP"/>
    <property type="match status" value="7"/>
</dbReference>
<dbReference type="InterPro" id="IPR035914">
    <property type="entry name" value="Sperma_CUB_dom_sf"/>
</dbReference>
<dbReference type="GeneID" id="106173213"/>
<dbReference type="OrthoDB" id="6287073at2759"/>
<feature type="chain" id="PRO_5015177389" evidence="10">
    <location>
        <begin position="27"/>
        <end position="1608"/>
    </location>
</feature>
<dbReference type="CDD" id="cd00112">
    <property type="entry name" value="LDLa"/>
    <property type="match status" value="1"/>
</dbReference>
<dbReference type="Pfam" id="PF00431">
    <property type="entry name" value="CUB"/>
    <property type="match status" value="3"/>
</dbReference>
<dbReference type="PROSITE" id="PS50041">
    <property type="entry name" value="C_TYPE_LECTIN_2"/>
    <property type="match status" value="1"/>
</dbReference>
<dbReference type="SUPFAM" id="SSF57424">
    <property type="entry name" value="LDL receptor-like module"/>
    <property type="match status" value="1"/>
</dbReference>
<feature type="disulfide bond" evidence="9">
    <location>
        <begin position="647"/>
        <end position="674"/>
    </location>
</feature>
<dbReference type="Pfam" id="PF00084">
    <property type="entry name" value="Sushi"/>
    <property type="match status" value="6"/>
</dbReference>
<feature type="disulfide bond" evidence="8">
    <location>
        <begin position="172"/>
        <end position="190"/>
    </location>
</feature>
<dbReference type="Gene3D" id="2.10.25.10">
    <property type="entry name" value="Laminin"/>
    <property type="match status" value="1"/>
</dbReference>
<dbReference type="PROSITE" id="PS01180">
    <property type="entry name" value="CUB"/>
    <property type="match status" value="3"/>
</dbReference>
<dbReference type="InterPro" id="IPR002172">
    <property type="entry name" value="LDrepeatLR_classA_rpt"/>
</dbReference>
<dbReference type="Gene3D" id="3.10.100.10">
    <property type="entry name" value="Mannose-Binding Protein A, subunit A"/>
    <property type="match status" value="1"/>
</dbReference>
<gene>
    <name evidence="16" type="primary">LOC106173213</name>
</gene>
<name>A0A2R2MQH9_LINAN</name>
<dbReference type="SMART" id="SM00034">
    <property type="entry name" value="CLECT"/>
    <property type="match status" value="1"/>
</dbReference>
<proteinExistence type="predicted"/>
<keyword evidence="6 9" id="KW-1015">Disulfide bond</keyword>
<evidence type="ECO:0000259" key="12">
    <source>
        <dbReference type="PROSITE" id="PS50041"/>
    </source>
</evidence>
<evidence type="ECO:0000256" key="7">
    <source>
        <dbReference type="PROSITE-ProRule" id="PRU00059"/>
    </source>
</evidence>
<dbReference type="CDD" id="cd00033">
    <property type="entry name" value="CCP"/>
    <property type="match status" value="6"/>
</dbReference>
<accession>A0A2R2MQH9</accession>
<evidence type="ECO:0000259" key="14">
    <source>
        <dbReference type="PROSITE" id="PS50923"/>
    </source>
</evidence>
<dbReference type="SMART" id="SM00042">
    <property type="entry name" value="CUB"/>
    <property type="match status" value="3"/>
</dbReference>
<dbReference type="SUPFAM" id="SSF49854">
    <property type="entry name" value="Spermadhesin, CUB domain"/>
    <property type="match status" value="3"/>
</dbReference>
<feature type="domain" description="Sushi" evidence="14">
    <location>
        <begin position="733"/>
        <end position="796"/>
    </location>
</feature>
<dbReference type="InterPro" id="IPR001304">
    <property type="entry name" value="C-type_lectin-like"/>
</dbReference>
<feature type="domain" description="CUB" evidence="11">
    <location>
        <begin position="432"/>
        <end position="545"/>
    </location>
</feature>
<feature type="signal peptide" evidence="10">
    <location>
        <begin position="1"/>
        <end position="26"/>
    </location>
</feature>
<dbReference type="InterPro" id="IPR003410">
    <property type="entry name" value="HYR_dom"/>
</dbReference>
<dbReference type="PROSITE" id="PS50068">
    <property type="entry name" value="LDLRA_2"/>
    <property type="match status" value="1"/>
</dbReference>
<dbReference type="PROSITE" id="PS01187">
    <property type="entry name" value="EGF_CA"/>
    <property type="match status" value="1"/>
</dbReference>
<keyword evidence="1" id="KW-0245">EGF-like domain</keyword>
<feature type="domain" description="Sushi" evidence="14">
    <location>
        <begin position="907"/>
        <end position="976"/>
    </location>
</feature>
<feature type="domain" description="Sushi" evidence="14">
    <location>
        <begin position="1103"/>
        <end position="1165"/>
    </location>
</feature>
<evidence type="ECO:0000259" key="13">
    <source>
        <dbReference type="PROSITE" id="PS50825"/>
    </source>
</evidence>
<keyword evidence="5" id="KW-1133">Transmembrane helix</keyword>
<dbReference type="InterPro" id="IPR001881">
    <property type="entry name" value="EGF-like_Ca-bd_dom"/>
</dbReference>
<dbReference type="InterPro" id="IPR000436">
    <property type="entry name" value="Sushi_SCR_CCP_dom"/>
</dbReference>
<keyword evidence="3 10" id="KW-0732">Signal</keyword>
<dbReference type="InterPro" id="IPR016186">
    <property type="entry name" value="C-type_lectin-like/link_sf"/>
</dbReference>
<organism evidence="15 16">
    <name type="scientific">Lingula anatina</name>
    <name type="common">Brachiopod</name>
    <name type="synonym">Lingula unguis</name>
    <dbReference type="NCBI Taxonomy" id="7574"/>
    <lineage>
        <taxon>Eukaryota</taxon>
        <taxon>Metazoa</taxon>
        <taxon>Spiralia</taxon>
        <taxon>Lophotrochozoa</taxon>
        <taxon>Brachiopoda</taxon>
        <taxon>Linguliformea</taxon>
        <taxon>Lingulata</taxon>
        <taxon>Lingulida</taxon>
        <taxon>Linguloidea</taxon>
        <taxon>Lingulidae</taxon>
        <taxon>Lingula</taxon>
    </lineage>
</organism>
<dbReference type="SMART" id="SM00179">
    <property type="entry name" value="EGF_CA"/>
    <property type="match status" value="2"/>
</dbReference>
<feature type="domain" description="Sushi" evidence="14">
    <location>
        <begin position="615"/>
        <end position="676"/>
    </location>
</feature>
<feature type="disulfide bond" evidence="8">
    <location>
        <begin position="184"/>
        <end position="199"/>
    </location>
</feature>
<dbReference type="SMART" id="SM00192">
    <property type="entry name" value="LDLa"/>
    <property type="match status" value="1"/>
</dbReference>
<dbReference type="KEGG" id="lak:106173213"/>
<dbReference type="InterPro" id="IPR000742">
    <property type="entry name" value="EGF"/>
</dbReference>
<dbReference type="Gene3D" id="4.10.400.10">
    <property type="entry name" value="Low-density Lipoprotein Receptor"/>
    <property type="match status" value="1"/>
</dbReference>
<feature type="domain" description="HYR" evidence="13">
    <location>
        <begin position="1164"/>
        <end position="1246"/>
    </location>
</feature>
<keyword evidence="2" id="KW-0812">Transmembrane</keyword>
<feature type="domain" description="Sushi" evidence="14">
    <location>
        <begin position="544"/>
        <end position="614"/>
    </location>
</feature>
<dbReference type="SMART" id="SM00181">
    <property type="entry name" value="EGF"/>
    <property type="match status" value="2"/>
</dbReference>
<dbReference type="PANTHER" id="PTHR45656:SF4">
    <property type="entry name" value="PROTEIN CBR-CLEC-78"/>
    <property type="match status" value="1"/>
</dbReference>
<evidence type="ECO:0000256" key="2">
    <source>
        <dbReference type="ARBA" id="ARBA00022692"/>
    </source>
</evidence>
<dbReference type="SUPFAM" id="SSF57535">
    <property type="entry name" value="Complement control module/SCR domain"/>
    <property type="match status" value="6"/>
</dbReference>
<evidence type="ECO:0000256" key="4">
    <source>
        <dbReference type="ARBA" id="ARBA00022737"/>
    </source>
</evidence>
<protein>
    <submittedName>
        <fullName evidence="16">CUB and sushi domain-containing protein 2</fullName>
    </submittedName>
</protein>
<dbReference type="InterPro" id="IPR000859">
    <property type="entry name" value="CUB_dom"/>
</dbReference>
<dbReference type="GO" id="GO:0005509">
    <property type="term" value="F:calcium ion binding"/>
    <property type="evidence" value="ECO:0007669"/>
    <property type="project" value="InterPro"/>
</dbReference>
<sequence>MCGRMRASRLLLLISLCNITLRSCQGTCDQSFQCPEGWVRRGAQCFKAFGFELGWEDAVEACERHGATLVTVKDRETADFIAGVVSNAGVNTSYWIGFKSEDNLVQGKWRNGREMLLQHGFWYGDEPNTAEERLCTSALQNEDNTWKMEKCTEVKLPFVCMSVACINDFLHCFNDQCVLSSLRCNGVDDCGDMTDEMMCSDLNSEYQYSESGGNIKYPTSGSYSNKESKTWTLKAPSGKRIKLQFSEFNTESQQDYLQICDGGPTESYCTVIDTVSGDKSSSFSYTSSTNYFLLKFYSDESVTKTGFTVQWIVVPSPEGATLTAVNQPQMITSPGFGTQYNGKLRTTWVITTPVLRQILTLHFHSIKLVARDDYLYIRDGNSPYSSKLLEYRGPVDEVNHIISSTGQSLYIYLHIETVKAEGGFNVSYIQGCDVQLTTSQGMIMSPGYTIGSYPNSARCTWNISTPGNQPFAVDFQESFKLESGIDFLKIYNGPESGANALHSGSGFTGTVLPSTVHTSSGAMFIEFTTSAVTAMKGFMARFSIDCPQELIQFNSWTNIHPSTALSTMYTANFNVRCMHGYDFENQEYNQQESVNIQCLYGGKWNILRKPVCKLHYCGSLGSQNNIRNGYLSNTTGVRYGDQAYYVCFAGFTLKGSNPVYCTEEGWTNSDAPRCEAPLCTPRPQVPYSNLEITGDLIAKYTCDLGYELVGTPTAVCNRDTKTWTAEAPVCQRKPCPAPFPVIPHASLNITNTTGVLYFGDTVMVTCDVGYKLEVNMSNILTCNAGQTFGELPRCIDINECNSTNNGNCSQNCVNSQGSYHCTCNPGYRTDPMDPFQCTDVLECSMNSGRGQCDDTCNEITGSYNCSCSQPGTTLYNSNGTSSFYIPAVETGLMYNDEFYLNHTCVKVECKLPVNASMFAQLRARPLDVNLGRPFHYQDNITYLCDIGYVLVDGSNKMTLTCGQNGQWSGRLPECRANMCIEEPLPNAATAGTNNLTYQAVGEITCDVSGVRNETVTRYCQYNQTSNSYMFTGQPIRCNVIDCGQPDTITGANITGVSTLYPSSFTVTCKDLYRLAGNSNQFDNIVRCTAEGNWDYGDLRCEGTTCSDPGRPPDGRQVAVDTYEEGKLVRYVCDRPGYEPDLPYPIMCEMAGSNLTWNASAPTCVDRESPVFTFCPGPFTVAKLSELLTVPFPNAKDNSGMIRDIQVSPADFHGYGMWIDRDMDITYTAYDHANNTATCVVNIRLKDQEPPVISCPDSYTWAILEENSQLVITQGGQLQGNYRNMFMATATDNVTPRGEMTFTYNPPSQTLTSAMVDKRITFTVTATDMAGNSASCSFDVVPRASPCSTWYLPTPKFGTKTCTTSNTTTSCTTICNSGYGFHGGQASIVYTCDTSADQPEWSSNGTVQDCIAPETMAIYTLSVERLDFVSGSSTPGLVYTTVDATILRSCVQPYINEIDSLIATVAANLTKQCQAISGLSNIYIEVNQSTTIVNVVGRQVRILNLFSSSETKAIYTVDIQDDSSSTPGLVYTTVDSTILTTCVQPFINEIDSPIATVAANLTKQCQAISGLSNIYIEVNQSTTSSDVVGRKVMEADCYWVVKRKFFRHC</sequence>
<dbReference type="InterPro" id="IPR023415">
    <property type="entry name" value="LDLR_class-A_CS"/>
</dbReference>
<dbReference type="Pfam" id="PF07645">
    <property type="entry name" value="EGF_CA"/>
    <property type="match status" value="1"/>
</dbReference>
<dbReference type="CDD" id="cd00054">
    <property type="entry name" value="EGF_CA"/>
    <property type="match status" value="1"/>
</dbReference>
<keyword evidence="15" id="KW-1185">Reference proteome</keyword>
<dbReference type="InterPro" id="IPR016187">
    <property type="entry name" value="CTDL_fold"/>
</dbReference>
<feature type="domain" description="C-type lectin" evidence="12">
    <location>
        <begin position="41"/>
        <end position="153"/>
    </location>
</feature>
<evidence type="ECO:0000256" key="10">
    <source>
        <dbReference type="SAM" id="SignalP"/>
    </source>
</evidence>
<dbReference type="InParanoid" id="A0A2R2MQH9"/>
<dbReference type="Proteomes" id="UP000085678">
    <property type="component" value="Unplaced"/>
</dbReference>
<feature type="domain" description="CUB" evidence="11">
    <location>
        <begin position="190"/>
        <end position="314"/>
    </location>
</feature>
<evidence type="ECO:0000256" key="6">
    <source>
        <dbReference type="ARBA" id="ARBA00023157"/>
    </source>
</evidence>
<dbReference type="InterPro" id="IPR049883">
    <property type="entry name" value="NOTCH1_EGF-like"/>
</dbReference>
<dbReference type="InterPro" id="IPR051277">
    <property type="entry name" value="SEZ6_CSMD_C4BPB_Regulators"/>
</dbReference>
<dbReference type="InterPro" id="IPR036055">
    <property type="entry name" value="LDL_receptor-like_sf"/>
</dbReference>
<evidence type="ECO:0000256" key="5">
    <source>
        <dbReference type="ARBA" id="ARBA00022989"/>
    </source>
</evidence>
<comment type="caution">
    <text evidence="9">Lacks conserved residue(s) required for the propagation of feature annotation.</text>
</comment>
<dbReference type="PROSITE" id="PS50923">
    <property type="entry name" value="SUSHI"/>
    <property type="match status" value="7"/>
</dbReference>
<dbReference type="Gene3D" id="2.60.120.290">
    <property type="entry name" value="Spermadhesin, CUB domain"/>
    <property type="match status" value="3"/>
</dbReference>
<feature type="disulfide bond" evidence="8">
    <location>
        <begin position="165"/>
        <end position="177"/>
    </location>
</feature>
<keyword evidence="9" id="KW-0768">Sushi</keyword>
<dbReference type="InterPro" id="IPR018097">
    <property type="entry name" value="EGF_Ca-bd_CS"/>
</dbReference>
<evidence type="ECO:0000259" key="11">
    <source>
        <dbReference type="PROSITE" id="PS01180"/>
    </source>
</evidence>
<evidence type="ECO:0000313" key="16">
    <source>
        <dbReference type="RefSeq" id="XP_023932504.1"/>
    </source>
</evidence>
<reference evidence="16" key="1">
    <citation type="submission" date="2025-08" db="UniProtKB">
        <authorList>
            <consortium name="RefSeq"/>
        </authorList>
    </citation>
    <scope>IDENTIFICATION</scope>
    <source>
        <tissue evidence="16">Gonads</tissue>
    </source>
</reference>
<evidence type="ECO:0000256" key="3">
    <source>
        <dbReference type="ARBA" id="ARBA00022729"/>
    </source>
</evidence>
<keyword evidence="4" id="KW-0677">Repeat</keyword>
<dbReference type="PANTHER" id="PTHR45656">
    <property type="entry name" value="PROTEIN CBR-CLEC-78"/>
    <property type="match status" value="1"/>
</dbReference>
<feature type="domain" description="CUB" evidence="11">
    <location>
        <begin position="318"/>
        <end position="431"/>
    </location>
</feature>
<evidence type="ECO:0000256" key="8">
    <source>
        <dbReference type="PROSITE-ProRule" id="PRU00124"/>
    </source>
</evidence>
<feature type="domain" description="Sushi" evidence="14">
    <location>
        <begin position="677"/>
        <end position="732"/>
    </location>
</feature>
<dbReference type="RefSeq" id="XP_023932504.1">
    <property type="nucleotide sequence ID" value="XM_024076736.1"/>
</dbReference>
<evidence type="ECO:0000256" key="1">
    <source>
        <dbReference type="ARBA" id="ARBA00022536"/>
    </source>
</evidence>
<dbReference type="PROSITE" id="PS50825">
    <property type="entry name" value="HYR"/>
    <property type="match status" value="1"/>
</dbReference>
<evidence type="ECO:0000256" key="9">
    <source>
        <dbReference type="PROSITE-ProRule" id="PRU00302"/>
    </source>
</evidence>
<evidence type="ECO:0000313" key="15">
    <source>
        <dbReference type="Proteomes" id="UP000085678"/>
    </source>
</evidence>
<dbReference type="InterPro" id="IPR035976">
    <property type="entry name" value="Sushi/SCR/CCP_sf"/>
</dbReference>
<dbReference type="CDD" id="cd00037">
    <property type="entry name" value="CLECT"/>
    <property type="match status" value="1"/>
</dbReference>
<dbReference type="SUPFAM" id="SSF57196">
    <property type="entry name" value="EGF/Laminin"/>
    <property type="match status" value="1"/>
</dbReference>
<dbReference type="Gene3D" id="2.10.70.10">
    <property type="entry name" value="Complement Module, domain 1"/>
    <property type="match status" value="7"/>
</dbReference>
<dbReference type="PROSITE" id="PS01209">
    <property type="entry name" value="LDLRA_1"/>
    <property type="match status" value="1"/>
</dbReference>
<keyword evidence="5" id="KW-0472">Membrane</keyword>
<feature type="domain" description="Sushi" evidence="14">
    <location>
        <begin position="1040"/>
        <end position="1102"/>
    </location>
</feature>
<feature type="disulfide bond" evidence="7">
    <location>
        <begin position="432"/>
        <end position="459"/>
    </location>
</feature>
<dbReference type="Pfam" id="PF00059">
    <property type="entry name" value="Lectin_C"/>
    <property type="match status" value="1"/>
</dbReference>
<dbReference type="STRING" id="7574.A0A2R2MQH9"/>